<protein>
    <submittedName>
        <fullName evidence="2">Uncharacterized protein</fullName>
    </submittedName>
</protein>
<evidence type="ECO:0000313" key="2">
    <source>
        <dbReference type="EMBL" id="KAF6303943.1"/>
    </source>
</evidence>
<proteinExistence type="predicted"/>
<comment type="caution">
    <text evidence="2">The sequence shown here is derived from an EMBL/GenBank/DDBJ whole genome shotgun (WGS) entry which is preliminary data.</text>
</comment>
<evidence type="ECO:0000256" key="1">
    <source>
        <dbReference type="SAM" id="MobiDB-lite"/>
    </source>
</evidence>
<gene>
    <name evidence="2" type="ORF">mMyoMyo1_008926</name>
</gene>
<name>A0A7J7TTK6_MYOMY</name>
<feature type="region of interest" description="Disordered" evidence="1">
    <location>
        <begin position="16"/>
        <end position="40"/>
    </location>
</feature>
<feature type="region of interest" description="Disordered" evidence="1">
    <location>
        <begin position="89"/>
        <end position="122"/>
    </location>
</feature>
<dbReference type="AlphaFoldDB" id="A0A7J7TTK6"/>
<evidence type="ECO:0000313" key="3">
    <source>
        <dbReference type="Proteomes" id="UP000527355"/>
    </source>
</evidence>
<organism evidence="2 3">
    <name type="scientific">Myotis myotis</name>
    <name type="common">Greater mouse-eared bat</name>
    <name type="synonym">Vespertilio myotis</name>
    <dbReference type="NCBI Taxonomy" id="51298"/>
    <lineage>
        <taxon>Eukaryota</taxon>
        <taxon>Metazoa</taxon>
        <taxon>Chordata</taxon>
        <taxon>Craniata</taxon>
        <taxon>Vertebrata</taxon>
        <taxon>Euteleostomi</taxon>
        <taxon>Mammalia</taxon>
        <taxon>Eutheria</taxon>
        <taxon>Laurasiatheria</taxon>
        <taxon>Chiroptera</taxon>
        <taxon>Yangochiroptera</taxon>
        <taxon>Vespertilionidae</taxon>
        <taxon>Myotis</taxon>
    </lineage>
</organism>
<sequence length="122" mass="12695">MCLLAWPLRQRKPTFLLTDGHGGSPALVQGTGPGPSEGPCPVPFIPAHAPLTSFYKPHAPLSPMVILPVPLPPPSTSERVSMTRAGVTDGLVHGGIPAPRRAPRQRGTLPKCNGKAQGVSGE</sequence>
<accession>A0A7J7TTK6</accession>
<reference evidence="2 3" key="1">
    <citation type="journal article" date="2020" name="Nature">
        <title>Six reference-quality genomes reveal evolution of bat adaptations.</title>
        <authorList>
            <person name="Jebb D."/>
            <person name="Huang Z."/>
            <person name="Pippel M."/>
            <person name="Hughes G.M."/>
            <person name="Lavrichenko K."/>
            <person name="Devanna P."/>
            <person name="Winkler S."/>
            <person name="Jermiin L.S."/>
            <person name="Skirmuntt E.C."/>
            <person name="Katzourakis A."/>
            <person name="Burkitt-Gray L."/>
            <person name="Ray D.A."/>
            <person name="Sullivan K.A.M."/>
            <person name="Roscito J.G."/>
            <person name="Kirilenko B.M."/>
            <person name="Davalos L.M."/>
            <person name="Corthals A.P."/>
            <person name="Power M.L."/>
            <person name="Jones G."/>
            <person name="Ransome R.D."/>
            <person name="Dechmann D.K.N."/>
            <person name="Locatelli A.G."/>
            <person name="Puechmaille S.J."/>
            <person name="Fedrigo O."/>
            <person name="Jarvis E.D."/>
            <person name="Hiller M."/>
            <person name="Vernes S.C."/>
            <person name="Myers E.W."/>
            <person name="Teeling E.C."/>
        </authorList>
    </citation>
    <scope>NUCLEOTIDE SEQUENCE [LARGE SCALE GENOMIC DNA]</scope>
    <source>
        <strain evidence="2">MMyoMyo1</strain>
        <tissue evidence="2">Flight muscle</tissue>
    </source>
</reference>
<dbReference type="EMBL" id="JABWUV010000015">
    <property type="protein sequence ID" value="KAF6303943.1"/>
    <property type="molecule type" value="Genomic_DNA"/>
</dbReference>
<keyword evidence="3" id="KW-1185">Reference proteome</keyword>
<dbReference type="Proteomes" id="UP000527355">
    <property type="component" value="Unassembled WGS sequence"/>
</dbReference>